<dbReference type="EMBL" id="LR134182">
    <property type="protein sequence ID" value="VEB40880.1"/>
    <property type="molecule type" value="Genomic_DNA"/>
</dbReference>
<dbReference type="Proteomes" id="UP000275777">
    <property type="component" value="Chromosome"/>
</dbReference>
<gene>
    <name evidence="1" type="ORF">NCTC9695_01283</name>
</gene>
<organism evidence="1 2">
    <name type="scientific">Chromobacterium violaceum</name>
    <dbReference type="NCBI Taxonomy" id="536"/>
    <lineage>
        <taxon>Bacteria</taxon>
        <taxon>Pseudomonadati</taxon>
        <taxon>Pseudomonadota</taxon>
        <taxon>Betaproteobacteria</taxon>
        <taxon>Neisseriales</taxon>
        <taxon>Chromobacteriaceae</taxon>
        <taxon>Chromobacterium</taxon>
    </lineage>
</organism>
<proteinExistence type="predicted"/>
<protein>
    <submittedName>
        <fullName evidence="1">Uncharacterized protein</fullName>
    </submittedName>
</protein>
<name>A0A3S4JU57_CHRVL</name>
<sequence>MRLSYQLDALLYHQVPWWIASKNYISIVDLGGKTLAQKFDAAEQPGTISHQTGFDPPGYGLYLRAVSYRSGLA</sequence>
<accession>A0A3S4JU57</accession>
<evidence type="ECO:0000313" key="1">
    <source>
        <dbReference type="EMBL" id="VEB40880.1"/>
    </source>
</evidence>
<dbReference type="AlphaFoldDB" id="A0A3S4JU57"/>
<evidence type="ECO:0000313" key="2">
    <source>
        <dbReference type="Proteomes" id="UP000275777"/>
    </source>
</evidence>
<reference evidence="1 2" key="1">
    <citation type="submission" date="2018-12" db="EMBL/GenBank/DDBJ databases">
        <authorList>
            <consortium name="Pathogen Informatics"/>
        </authorList>
    </citation>
    <scope>NUCLEOTIDE SEQUENCE [LARGE SCALE GENOMIC DNA]</scope>
    <source>
        <strain evidence="1 2">NCTC9695</strain>
    </source>
</reference>